<proteinExistence type="predicted"/>
<dbReference type="InterPro" id="IPR036280">
    <property type="entry name" value="Multihaem_cyt_sf"/>
</dbReference>
<dbReference type="Pfam" id="PF13435">
    <property type="entry name" value="Cytochrome_C554"/>
    <property type="match status" value="1"/>
</dbReference>
<dbReference type="OrthoDB" id="9814800at2"/>
<dbReference type="InterPro" id="IPR023155">
    <property type="entry name" value="Cyt_c-552/4"/>
</dbReference>
<dbReference type="Gene3D" id="1.10.1130.10">
    <property type="entry name" value="Flavocytochrome C3, Chain A"/>
    <property type="match status" value="1"/>
</dbReference>
<accession>A0A1J5N3L1</accession>
<comment type="caution">
    <text evidence="3">The sequence shown here is derived from an EMBL/GenBank/DDBJ whole genome shotgun (WGS) entry which is preliminary data.</text>
</comment>
<reference evidence="3 4" key="1">
    <citation type="submission" date="2015-09" db="EMBL/GenBank/DDBJ databases">
        <title>Genome of Desulfovibrio dechloracetivorans BerOc1, a mercury methylating strain isolated from highly hydrocarbons and metals contaminated coastal sediments.</title>
        <authorList>
            <person name="Goni Urriza M."/>
            <person name="Gassie C."/>
            <person name="Bouchez O."/>
            <person name="Klopp C."/>
            <person name="Ranchou-Peyruse A."/>
            <person name="Remy G."/>
        </authorList>
    </citation>
    <scope>NUCLEOTIDE SEQUENCE [LARGE SCALE GENOMIC DNA]</scope>
    <source>
        <strain evidence="3 4">BerOc1</strain>
    </source>
</reference>
<evidence type="ECO:0000256" key="1">
    <source>
        <dbReference type="SAM" id="SignalP"/>
    </source>
</evidence>
<gene>
    <name evidence="3" type="primary">pcrC_2</name>
    <name evidence="3" type="ORF">BerOc1_02133</name>
</gene>
<feature type="chain" id="PRO_5009635526" evidence="1">
    <location>
        <begin position="22"/>
        <end position="153"/>
    </location>
</feature>
<name>A0A1J5N3L1_9BACT</name>
<keyword evidence="4" id="KW-1185">Reference proteome</keyword>
<evidence type="ECO:0000259" key="2">
    <source>
        <dbReference type="Pfam" id="PF13435"/>
    </source>
</evidence>
<dbReference type="EMBL" id="LKAQ01000004">
    <property type="protein sequence ID" value="OIQ50203.1"/>
    <property type="molecule type" value="Genomic_DNA"/>
</dbReference>
<dbReference type="AlphaFoldDB" id="A0A1J5N3L1"/>
<dbReference type="Proteomes" id="UP000181901">
    <property type="component" value="Unassembled WGS sequence"/>
</dbReference>
<dbReference type="SUPFAM" id="SSF48695">
    <property type="entry name" value="Multiheme cytochromes"/>
    <property type="match status" value="1"/>
</dbReference>
<feature type="domain" description="Cytochrome c-552/4" evidence="2">
    <location>
        <begin position="35"/>
        <end position="105"/>
    </location>
</feature>
<evidence type="ECO:0000313" key="3">
    <source>
        <dbReference type="EMBL" id="OIQ50203.1"/>
    </source>
</evidence>
<evidence type="ECO:0000313" key="4">
    <source>
        <dbReference type="Proteomes" id="UP000181901"/>
    </source>
</evidence>
<protein>
    <submittedName>
        <fullName evidence="3">Perchlorate reductase subunit gamma</fullName>
    </submittedName>
</protein>
<dbReference type="RefSeq" id="WP_071545659.1">
    <property type="nucleotide sequence ID" value="NZ_LKAQ01000004.1"/>
</dbReference>
<keyword evidence="1" id="KW-0732">Signal</keyword>
<organism evidence="3 4">
    <name type="scientific">Pseudodesulfovibrio hydrargyri</name>
    <dbReference type="NCBI Taxonomy" id="2125990"/>
    <lineage>
        <taxon>Bacteria</taxon>
        <taxon>Pseudomonadati</taxon>
        <taxon>Thermodesulfobacteriota</taxon>
        <taxon>Desulfovibrionia</taxon>
        <taxon>Desulfovibrionales</taxon>
        <taxon>Desulfovibrionaceae</taxon>
    </lineage>
</organism>
<feature type="signal peptide" evidence="1">
    <location>
        <begin position="1"/>
        <end position="21"/>
    </location>
</feature>
<sequence length="153" mass="16764">MNRLLLFLAAACFVVSFMAAAARADLFGDYVGYMACQDCHADKVEGWKTTPHGNAFADLKQQGEEKQSVPGCVKCHVVAMDADGGFIDMDLTPELKDVQCESCHGPGRAHVESQNPKDIVGHPDEAVCRTCHTEGQDKNFDYKVKSRFVHGTK</sequence>